<dbReference type="Proteomes" id="UP000233551">
    <property type="component" value="Unassembled WGS sequence"/>
</dbReference>
<keyword evidence="3" id="KW-1185">Reference proteome</keyword>
<comment type="caution">
    <text evidence="2">The sequence shown here is derived from an EMBL/GenBank/DDBJ whole genome shotgun (WGS) entry which is preliminary data.</text>
</comment>
<proteinExistence type="predicted"/>
<reference evidence="2 3" key="1">
    <citation type="submission" date="2017-11" db="EMBL/GenBank/DDBJ databases">
        <title>De-novo sequencing of pomegranate (Punica granatum L.) genome.</title>
        <authorList>
            <person name="Akparov Z."/>
            <person name="Amiraslanov A."/>
            <person name="Hajiyeva S."/>
            <person name="Abbasov M."/>
            <person name="Kaur K."/>
            <person name="Hamwieh A."/>
            <person name="Solovyev V."/>
            <person name="Salamov A."/>
            <person name="Braich B."/>
            <person name="Kosarev P."/>
            <person name="Mahmoud A."/>
            <person name="Hajiyev E."/>
            <person name="Babayeva S."/>
            <person name="Izzatullayeva V."/>
            <person name="Mammadov A."/>
            <person name="Mammadov A."/>
            <person name="Sharifova S."/>
            <person name="Ojaghi J."/>
            <person name="Eynullazada K."/>
            <person name="Bayramov B."/>
            <person name="Abdulazimova A."/>
            <person name="Shahmuradov I."/>
        </authorList>
    </citation>
    <scope>NUCLEOTIDE SEQUENCE [LARGE SCALE GENOMIC DNA]</scope>
    <source>
        <strain evidence="3">cv. AG2017</strain>
        <tissue evidence="2">Leaf</tissue>
    </source>
</reference>
<evidence type="ECO:0000313" key="2">
    <source>
        <dbReference type="EMBL" id="PKI38850.1"/>
    </source>
</evidence>
<feature type="region of interest" description="Disordered" evidence="1">
    <location>
        <begin position="344"/>
        <end position="405"/>
    </location>
</feature>
<feature type="compositionally biased region" description="Basic residues" evidence="1">
    <location>
        <begin position="279"/>
        <end position="291"/>
    </location>
</feature>
<protein>
    <submittedName>
        <fullName evidence="2">Uncharacterized protein</fullName>
    </submittedName>
</protein>
<name>A0A2I0I5A5_PUNGR</name>
<evidence type="ECO:0000256" key="1">
    <source>
        <dbReference type="SAM" id="MobiDB-lite"/>
    </source>
</evidence>
<feature type="region of interest" description="Disordered" evidence="1">
    <location>
        <begin position="535"/>
        <end position="560"/>
    </location>
</feature>
<dbReference type="AlphaFoldDB" id="A0A2I0I5A5"/>
<gene>
    <name evidence="2" type="ORF">CRG98_040750</name>
</gene>
<feature type="region of interest" description="Disordered" evidence="1">
    <location>
        <begin position="256"/>
        <end position="293"/>
    </location>
</feature>
<evidence type="ECO:0000313" key="3">
    <source>
        <dbReference type="Proteomes" id="UP000233551"/>
    </source>
</evidence>
<sequence>MFWDSIHAVFNIQGTELAPTIEEYRTLISRTAVALGIIEPNLRTTRPAFVSRLLGVQRSSLHAELAYFGADRIDAALASVVLQVVGGREYELLSLMRVEERKVSEWIKSFREISPRRFKWRAAWMPPRSAALRCPDFNGVPLMSHAGSTTYFPGRVMSDIERVLDAWRAVVIERSYFPEHPTLEEQDFQATDECVLRFYRWVLQHTKIPLTLHKPKSADHLGHSLPLIRLSKPSSITSGPRETVFTGKSQRKTSSLWINDNYRESSPRPAPSYRGANRSWHKRMSPWRGPRRGPVEVHTTLRLDASTRSSPESVLSTAVVSRTPSAVTITGIAPLSYSSAIEDGAKQPPASFEENTPPTPVYYQPPMTQALPPPTLADAPSAHLGEIPPPIPTPEAQAPSASTDGSARIVALEGDITTLKGTVNQMAADMAELMALLRALTRTSSNSTPPPGYGPTVDPNPWVPPTHAPKGIEAPAMYAPTGHSANIPPPSTTFSTAIPPPLSDPTTFALPPMSIPAPAPIYAAPPPMVFPVPNPHAPAHMSEPFPFQAPDIPERETKQE</sequence>
<dbReference type="EMBL" id="PGOL01003988">
    <property type="protein sequence ID" value="PKI38850.1"/>
    <property type="molecule type" value="Genomic_DNA"/>
</dbReference>
<accession>A0A2I0I5A5</accession>
<organism evidence="2 3">
    <name type="scientific">Punica granatum</name>
    <name type="common">Pomegranate</name>
    <dbReference type="NCBI Taxonomy" id="22663"/>
    <lineage>
        <taxon>Eukaryota</taxon>
        <taxon>Viridiplantae</taxon>
        <taxon>Streptophyta</taxon>
        <taxon>Embryophyta</taxon>
        <taxon>Tracheophyta</taxon>
        <taxon>Spermatophyta</taxon>
        <taxon>Magnoliopsida</taxon>
        <taxon>eudicotyledons</taxon>
        <taxon>Gunneridae</taxon>
        <taxon>Pentapetalae</taxon>
        <taxon>rosids</taxon>
        <taxon>malvids</taxon>
        <taxon>Myrtales</taxon>
        <taxon>Lythraceae</taxon>
        <taxon>Punica</taxon>
    </lineage>
</organism>